<organism evidence="3 4">
    <name type="scientific">Aphanomyces stellatus</name>
    <dbReference type="NCBI Taxonomy" id="120398"/>
    <lineage>
        <taxon>Eukaryota</taxon>
        <taxon>Sar</taxon>
        <taxon>Stramenopiles</taxon>
        <taxon>Oomycota</taxon>
        <taxon>Saprolegniomycetes</taxon>
        <taxon>Saprolegniales</taxon>
        <taxon>Verrucalvaceae</taxon>
        <taxon>Aphanomyces</taxon>
    </lineage>
</organism>
<dbReference type="OrthoDB" id="10663077at2759"/>
<name>A0A485LPF2_9STRA</name>
<feature type="transmembrane region" description="Helical" evidence="1">
    <location>
        <begin position="298"/>
        <end position="324"/>
    </location>
</feature>
<keyword evidence="4" id="KW-1185">Reference proteome</keyword>
<reference evidence="2" key="2">
    <citation type="submission" date="2019-06" db="EMBL/GenBank/DDBJ databases">
        <title>Genomics analysis of Aphanomyces spp. identifies a new class of oomycete effector associated with host adaptation.</title>
        <authorList>
            <person name="Gaulin E."/>
        </authorList>
    </citation>
    <scope>NUCLEOTIDE SEQUENCE</scope>
    <source>
        <strain evidence="2">CBS 578.67</strain>
    </source>
</reference>
<feature type="transmembrane region" description="Helical" evidence="1">
    <location>
        <begin position="12"/>
        <end position="33"/>
    </location>
</feature>
<sequence length="338" mass="35474">MSKTNDVVALKGGLKVPILGGFFIPPANVGVIAPPSRLRVLTTLTYAATLAAFVYLLVSGFSATQSVTVTVISPTANLAGFTCKSLGTYSGTPYQCRWGLSFDTVATQALCHPATPPINCPLSTPLCGSGADVSNMGGMWTVGMTNIHFDSYDACLGRIDSVLDATIAGLHTSETPTNECVLHNTYSGNVDLGSDSPNFAVYTQPLATNGNIFTTAVFSLNGAVNTCVVDSSNFDTKLSVVPGSSMDMFYNSFLPTHLRQLSDGSAQCPLLTPATLCAPFRGLGPYSCTQTTLIHERVLTVIGSSIGNAQVVLGVLTMGLAFILKQVHRQVDGYPLDP</sequence>
<evidence type="ECO:0000256" key="1">
    <source>
        <dbReference type="SAM" id="Phobius"/>
    </source>
</evidence>
<feature type="transmembrane region" description="Helical" evidence="1">
    <location>
        <begin position="40"/>
        <end position="58"/>
    </location>
</feature>
<dbReference type="Proteomes" id="UP000332933">
    <property type="component" value="Unassembled WGS sequence"/>
</dbReference>
<evidence type="ECO:0000313" key="3">
    <source>
        <dbReference type="EMBL" id="VFU00682.1"/>
    </source>
</evidence>
<keyword evidence="1" id="KW-1133">Transmembrane helix</keyword>
<keyword evidence="1" id="KW-0812">Transmembrane</keyword>
<dbReference type="AlphaFoldDB" id="A0A485LPF2"/>
<keyword evidence="1" id="KW-0472">Membrane</keyword>
<protein>
    <submittedName>
        <fullName evidence="3">Aste57867_24039 protein</fullName>
    </submittedName>
</protein>
<reference evidence="3 4" key="1">
    <citation type="submission" date="2019-03" db="EMBL/GenBank/DDBJ databases">
        <authorList>
            <person name="Gaulin E."/>
            <person name="Dumas B."/>
        </authorList>
    </citation>
    <scope>NUCLEOTIDE SEQUENCE [LARGE SCALE GENOMIC DNA]</scope>
    <source>
        <strain evidence="3">CBS 568.67</strain>
    </source>
</reference>
<accession>A0A485LPF2</accession>
<evidence type="ECO:0000313" key="4">
    <source>
        <dbReference type="Proteomes" id="UP000332933"/>
    </source>
</evidence>
<gene>
    <name evidence="3" type="primary">Aste57867_24039</name>
    <name evidence="2" type="ORF">As57867_023966</name>
    <name evidence="3" type="ORF">ASTE57867_24039</name>
</gene>
<dbReference type="EMBL" id="VJMH01007338">
    <property type="protein sequence ID" value="KAF0683958.1"/>
    <property type="molecule type" value="Genomic_DNA"/>
</dbReference>
<proteinExistence type="predicted"/>
<dbReference type="EMBL" id="CAADRA010007364">
    <property type="protein sequence ID" value="VFU00682.1"/>
    <property type="molecule type" value="Genomic_DNA"/>
</dbReference>
<evidence type="ECO:0000313" key="2">
    <source>
        <dbReference type="EMBL" id="KAF0683958.1"/>
    </source>
</evidence>